<comment type="catalytic activity">
    <reaction evidence="1">
        <text>ATP + protein L-histidine = ADP + protein N-phospho-L-histidine.</text>
        <dbReference type="EC" id="2.7.13.3"/>
    </reaction>
</comment>
<dbReference type="InterPro" id="IPR000014">
    <property type="entry name" value="PAS"/>
</dbReference>
<comment type="function">
    <text evidence="9">May play the central regulatory role in sporulation. It may be an element of the effector pathway responsible for the activation of sporulation genes in response to nutritional stress. Spo0A may act in concert with spo0H (a sigma factor) to control the expression of some genes that are critical to the sporulation process.</text>
</comment>
<keyword evidence="7 15" id="KW-0418">Kinase</keyword>
<dbReference type="PROSITE" id="PS50110">
    <property type="entry name" value="RESPONSE_REGULATORY"/>
    <property type="match status" value="1"/>
</dbReference>
<gene>
    <name evidence="15" type="primary">luxQ_2</name>
    <name evidence="15" type="ORF">ERS852491_02783</name>
</gene>
<feature type="domain" description="Histidine kinase" evidence="13">
    <location>
        <begin position="495"/>
        <end position="719"/>
    </location>
</feature>
<keyword evidence="6 15" id="KW-0808">Transferase</keyword>
<dbReference type="Pfam" id="PF00072">
    <property type="entry name" value="Response_reg"/>
    <property type="match status" value="1"/>
</dbReference>
<dbReference type="SMART" id="SM00388">
    <property type="entry name" value="HisKA"/>
    <property type="match status" value="1"/>
</dbReference>
<keyword evidence="12" id="KW-0472">Membrane</keyword>
<evidence type="ECO:0000256" key="1">
    <source>
        <dbReference type="ARBA" id="ARBA00000085"/>
    </source>
</evidence>
<evidence type="ECO:0000256" key="7">
    <source>
        <dbReference type="ARBA" id="ARBA00022777"/>
    </source>
</evidence>
<dbReference type="GO" id="GO:0009927">
    <property type="term" value="F:histidine phosphotransfer kinase activity"/>
    <property type="evidence" value="ECO:0007669"/>
    <property type="project" value="TreeGrafter"/>
</dbReference>
<evidence type="ECO:0000256" key="3">
    <source>
        <dbReference type="ARBA" id="ARBA00012438"/>
    </source>
</evidence>
<evidence type="ECO:0000256" key="9">
    <source>
        <dbReference type="ARBA" id="ARBA00024867"/>
    </source>
</evidence>
<dbReference type="EC" id="2.7.13.3" evidence="3"/>
<dbReference type="RefSeq" id="WP_242857601.1">
    <property type="nucleotide sequence ID" value="NZ_CYZU01000025.1"/>
</dbReference>
<evidence type="ECO:0000313" key="16">
    <source>
        <dbReference type="Proteomes" id="UP000095544"/>
    </source>
</evidence>
<dbReference type="AlphaFoldDB" id="A0A174GJG5"/>
<dbReference type="Gene3D" id="3.30.565.10">
    <property type="entry name" value="Histidine kinase-like ATPase, C-terminal domain"/>
    <property type="match status" value="1"/>
</dbReference>
<dbReference type="InterPro" id="IPR036097">
    <property type="entry name" value="HisK_dim/P_sf"/>
</dbReference>
<feature type="modified residue" description="4-aspartylphosphate" evidence="11">
    <location>
        <position position="798"/>
    </location>
</feature>
<keyword evidence="8" id="KW-0902">Two-component regulatory system</keyword>
<evidence type="ECO:0000313" key="15">
    <source>
        <dbReference type="EMBL" id="CUO62674.1"/>
    </source>
</evidence>
<dbReference type="SUPFAM" id="SSF47384">
    <property type="entry name" value="Homodimeric domain of signal transducing histidine kinase"/>
    <property type="match status" value="1"/>
</dbReference>
<reference evidence="15 16" key="1">
    <citation type="submission" date="2015-09" db="EMBL/GenBank/DDBJ databases">
        <authorList>
            <consortium name="Pathogen Informatics"/>
        </authorList>
    </citation>
    <scope>NUCLEOTIDE SEQUENCE [LARGE SCALE GENOMIC DNA]</scope>
    <source>
        <strain evidence="15 16">2789STDY5834876</strain>
    </source>
</reference>
<dbReference type="PANTHER" id="PTHR43047">
    <property type="entry name" value="TWO-COMPONENT HISTIDINE PROTEIN KINASE"/>
    <property type="match status" value="1"/>
</dbReference>
<dbReference type="PROSITE" id="PS50109">
    <property type="entry name" value="HIS_KIN"/>
    <property type="match status" value="1"/>
</dbReference>
<dbReference type="Pfam" id="PF00512">
    <property type="entry name" value="HisKA"/>
    <property type="match status" value="1"/>
</dbReference>
<keyword evidence="12" id="KW-0812">Transmembrane</keyword>
<dbReference type="NCBIfam" id="TIGR00229">
    <property type="entry name" value="sensory_box"/>
    <property type="match status" value="1"/>
</dbReference>
<comment type="similarity">
    <text evidence="2">In the N-terminal section; belongs to the phytochrome family.</text>
</comment>
<feature type="domain" description="Response regulatory" evidence="14">
    <location>
        <begin position="746"/>
        <end position="867"/>
    </location>
</feature>
<sequence length="885" mass="101691">MRPRENHRRPKGYERGFGKRLNHMVPDKYKRVRRTIVAGVLLTIAGIMFLMFVFLESMEENVRKENEYHLSEIAQQVTGKLNSKLEQNWSLLYNMDYNLGFFPQMTDQQIQEYGQQIVREWKFGHLYLVDELGNCIDEYGEQSRLISRDNALMLLKERKKVSFLRRDVNGNSTLFFAIPIESKQCGSVTVSALALEYHIENILDILTISAFDKKGICYVIDQSGTRLFNTQTENALENYNILDYLEKVSDSGKKSADEIREAVKNRSTGVTIYTKDRKKEYLCYNPLDDTGWTILLFVGGDTIGENMNRFSRNVFSACAFIVVLLIFICGIIFVRMNQVANRKRDEDVYNRERMLNLLIDRGNEIYMMYNVTEDRLEYVSPNLRRVMGWSRQDAEKLFVEEDYIEETDIHEMKEEFFKWNRQGEFVGSIHKYQNPDTGVVRFMRLQVNQVELSTEEVWIANLSDMTKEQEQRENLEQALLAANSANIAKSNFLSNMSHDIRTPMNAILGMTALAKQYAADPQRVLNYMEKISYSSKHLLSLIDEVLDMSRIESGKMLLENKPFSLSDMLDGIVSMFQTQLKEKKLFFSLEESNVEQNYIVGDELRLSRILVNILSNAIKYTPEQGEIKLTVTELEQSNEGNGRYQFVVKDNGRGMSKEFLETIFTPFSRMEETETSRTQGTGLGMAITKNLLDLMGGSIEVESTLGKGSTFTVQVELELAEPVQGHKDEEGQHTTLKHQFEFAGRRVLIVEDNEINEEILKELLKLVGAETESARNGQEAVAMFQNSADGEYDFILMDIQMPILNGYEATARIRQMDRTDAKLVPIVALTANAFSEDRNRALRAGMNAHVAKPIDMDALGEVLEQIFSNRQSVYNEIIKPAIINN</sequence>
<dbReference type="Gene3D" id="3.40.50.2300">
    <property type="match status" value="1"/>
</dbReference>
<dbReference type="InterPro" id="IPR003661">
    <property type="entry name" value="HisK_dim/P_dom"/>
</dbReference>
<organism evidence="15 16">
    <name type="scientific">Faecalicatena contorta</name>
    <dbReference type="NCBI Taxonomy" id="39482"/>
    <lineage>
        <taxon>Bacteria</taxon>
        <taxon>Bacillati</taxon>
        <taxon>Bacillota</taxon>
        <taxon>Clostridia</taxon>
        <taxon>Lachnospirales</taxon>
        <taxon>Lachnospiraceae</taxon>
        <taxon>Faecalicatena</taxon>
    </lineage>
</organism>
<proteinExistence type="inferred from homology"/>
<dbReference type="CDD" id="cd17546">
    <property type="entry name" value="REC_hyHK_CKI1_RcsC-like"/>
    <property type="match status" value="1"/>
</dbReference>
<evidence type="ECO:0000256" key="10">
    <source>
        <dbReference type="ARBA" id="ARBA00074306"/>
    </source>
</evidence>
<evidence type="ECO:0000256" key="8">
    <source>
        <dbReference type="ARBA" id="ARBA00023012"/>
    </source>
</evidence>
<dbReference type="InterPro" id="IPR036890">
    <property type="entry name" value="HATPase_C_sf"/>
</dbReference>
<dbReference type="EMBL" id="CYZU01000025">
    <property type="protein sequence ID" value="CUO62674.1"/>
    <property type="molecule type" value="Genomic_DNA"/>
</dbReference>
<dbReference type="InterPro" id="IPR003594">
    <property type="entry name" value="HATPase_dom"/>
</dbReference>
<dbReference type="Gene3D" id="3.30.450.20">
    <property type="entry name" value="PAS domain"/>
    <property type="match status" value="1"/>
</dbReference>
<dbReference type="CDD" id="cd00082">
    <property type="entry name" value="HisKA"/>
    <property type="match status" value="1"/>
</dbReference>
<accession>A0A174GJG5</accession>
<dbReference type="Proteomes" id="UP000095544">
    <property type="component" value="Unassembled WGS sequence"/>
</dbReference>
<dbReference type="GO" id="GO:0005886">
    <property type="term" value="C:plasma membrane"/>
    <property type="evidence" value="ECO:0007669"/>
    <property type="project" value="TreeGrafter"/>
</dbReference>
<dbReference type="InterPro" id="IPR001789">
    <property type="entry name" value="Sig_transdc_resp-reg_receiver"/>
</dbReference>
<dbReference type="SMART" id="SM00387">
    <property type="entry name" value="HATPase_c"/>
    <property type="match status" value="1"/>
</dbReference>
<dbReference type="Gene3D" id="1.10.287.130">
    <property type="match status" value="1"/>
</dbReference>
<evidence type="ECO:0000256" key="2">
    <source>
        <dbReference type="ARBA" id="ARBA00006402"/>
    </source>
</evidence>
<protein>
    <recommendedName>
        <fullName evidence="10">Circadian input-output histidine kinase CikA</fullName>
        <ecNumber evidence="3">2.7.13.3</ecNumber>
    </recommendedName>
    <alternativeName>
        <fullName evidence="4">Stage 0 sporulation protein A homolog</fullName>
    </alternativeName>
</protein>
<dbReference type="SUPFAM" id="SSF52172">
    <property type="entry name" value="CheY-like"/>
    <property type="match status" value="1"/>
</dbReference>
<evidence type="ECO:0000256" key="4">
    <source>
        <dbReference type="ARBA" id="ARBA00018672"/>
    </source>
</evidence>
<dbReference type="GO" id="GO:0000155">
    <property type="term" value="F:phosphorelay sensor kinase activity"/>
    <property type="evidence" value="ECO:0007669"/>
    <property type="project" value="InterPro"/>
</dbReference>
<dbReference type="InterPro" id="IPR011006">
    <property type="entry name" value="CheY-like_superfamily"/>
</dbReference>
<dbReference type="SUPFAM" id="SSF55874">
    <property type="entry name" value="ATPase domain of HSP90 chaperone/DNA topoisomerase II/histidine kinase"/>
    <property type="match status" value="1"/>
</dbReference>
<dbReference type="FunFam" id="3.30.565.10:FF:000010">
    <property type="entry name" value="Sensor histidine kinase RcsC"/>
    <property type="match status" value="1"/>
</dbReference>
<dbReference type="PANTHER" id="PTHR43047:SF72">
    <property type="entry name" value="OSMOSENSING HISTIDINE PROTEIN KINASE SLN1"/>
    <property type="match status" value="1"/>
</dbReference>
<evidence type="ECO:0000256" key="6">
    <source>
        <dbReference type="ARBA" id="ARBA00022679"/>
    </source>
</evidence>
<dbReference type="STRING" id="39482.ERS852491_02783"/>
<evidence type="ECO:0000256" key="11">
    <source>
        <dbReference type="PROSITE-ProRule" id="PRU00169"/>
    </source>
</evidence>
<keyword evidence="5 11" id="KW-0597">Phosphoprotein</keyword>
<dbReference type="PRINTS" id="PR00344">
    <property type="entry name" value="BCTRLSENSOR"/>
</dbReference>
<evidence type="ECO:0000256" key="12">
    <source>
        <dbReference type="SAM" id="Phobius"/>
    </source>
</evidence>
<dbReference type="InterPro" id="IPR005467">
    <property type="entry name" value="His_kinase_dom"/>
</dbReference>
<feature type="transmembrane region" description="Helical" evidence="12">
    <location>
        <begin position="36"/>
        <end position="55"/>
    </location>
</feature>
<evidence type="ECO:0000259" key="14">
    <source>
        <dbReference type="PROSITE" id="PS50110"/>
    </source>
</evidence>
<feature type="transmembrane region" description="Helical" evidence="12">
    <location>
        <begin position="314"/>
        <end position="334"/>
    </location>
</feature>
<dbReference type="Pfam" id="PF02518">
    <property type="entry name" value="HATPase_c"/>
    <property type="match status" value="1"/>
</dbReference>
<dbReference type="InterPro" id="IPR004358">
    <property type="entry name" value="Sig_transdc_His_kin-like_C"/>
</dbReference>
<keyword evidence="12" id="KW-1133">Transmembrane helix</keyword>
<evidence type="ECO:0000256" key="5">
    <source>
        <dbReference type="ARBA" id="ARBA00022553"/>
    </source>
</evidence>
<evidence type="ECO:0000259" key="13">
    <source>
        <dbReference type="PROSITE" id="PS50109"/>
    </source>
</evidence>
<name>A0A174GJG5_9FIRM</name>
<dbReference type="SMART" id="SM00448">
    <property type="entry name" value="REC"/>
    <property type="match status" value="1"/>
</dbReference>